<gene>
    <name evidence="1" type="ORF">CEUR00632_LOCUS10813</name>
</gene>
<dbReference type="EMBL" id="HBEC01023628">
    <property type="protein sequence ID" value="CAD8291158.1"/>
    <property type="molecule type" value="Transcribed_RNA"/>
</dbReference>
<name>A0A7R9VCD9_9CHLO</name>
<organism evidence="1">
    <name type="scientific">Chlamydomonas euryale</name>
    <dbReference type="NCBI Taxonomy" id="1486919"/>
    <lineage>
        <taxon>Eukaryota</taxon>
        <taxon>Viridiplantae</taxon>
        <taxon>Chlorophyta</taxon>
        <taxon>core chlorophytes</taxon>
        <taxon>Chlorophyceae</taxon>
        <taxon>CS clade</taxon>
        <taxon>Chlamydomonadales</taxon>
        <taxon>Chlamydomonadaceae</taxon>
        <taxon>Chlamydomonas</taxon>
    </lineage>
</organism>
<protein>
    <submittedName>
        <fullName evidence="1">Uncharacterized protein</fullName>
    </submittedName>
</protein>
<dbReference type="AlphaFoldDB" id="A0A7R9VCD9"/>
<accession>A0A7R9VCD9</accession>
<sequence length="278" mass="28506">MAGWLAGRGLAGWLAGWVDVQGEVRWMECPTGQLDDLLHVWLAAWLAGCISSWPSGCLAVLLEQSRAHVQVVGPWLSGLSRGQVAMTMAMEVLPLMLLLLPATQGFVAAVADLYAQVLHIGTGTAALLPGVANPALGGDGGLLHRMLGLLATGLLAGVACGTELSISCKQHAAVSTAMRNADRHYRLASSGARGSSGDGGAAAALAFRSVAQVYLEVRSDASLLAAALAVTDVAYLGTLWYACGDLSASAAAALLVNWVDYAHLHDAVAAVPADAASK</sequence>
<proteinExistence type="predicted"/>
<evidence type="ECO:0000313" key="1">
    <source>
        <dbReference type="EMBL" id="CAD8291158.1"/>
    </source>
</evidence>
<reference evidence="1" key="1">
    <citation type="submission" date="2021-01" db="EMBL/GenBank/DDBJ databases">
        <authorList>
            <person name="Corre E."/>
            <person name="Pelletier E."/>
            <person name="Niang G."/>
            <person name="Scheremetjew M."/>
            <person name="Finn R."/>
            <person name="Kale V."/>
            <person name="Holt S."/>
            <person name="Cochrane G."/>
            <person name="Meng A."/>
            <person name="Brown T."/>
            <person name="Cohen L."/>
        </authorList>
    </citation>
    <scope>NUCLEOTIDE SEQUENCE</scope>
    <source>
        <strain evidence="1">CCMP219</strain>
    </source>
</reference>